<accession>A0A7S2XEU6</accession>
<gene>
    <name evidence="1" type="ORF">LSP00402_LOCUS18082</name>
</gene>
<dbReference type="GO" id="GO:0043021">
    <property type="term" value="F:ribonucleoprotein complex binding"/>
    <property type="evidence" value="ECO:0007669"/>
    <property type="project" value="TreeGrafter"/>
</dbReference>
<dbReference type="Pfam" id="PF00400">
    <property type="entry name" value="WD40"/>
    <property type="match status" value="3"/>
</dbReference>
<dbReference type="GO" id="GO:0070545">
    <property type="term" value="C:PeBoW complex"/>
    <property type="evidence" value="ECO:0007669"/>
    <property type="project" value="TreeGrafter"/>
</dbReference>
<dbReference type="InterPro" id="IPR036322">
    <property type="entry name" value="WD40_repeat_dom_sf"/>
</dbReference>
<dbReference type="Gene3D" id="2.130.10.10">
    <property type="entry name" value="YVTN repeat-like/Quinoprotein amine dehydrogenase"/>
    <property type="match status" value="1"/>
</dbReference>
<dbReference type="AlphaFoldDB" id="A0A7S2XEU6"/>
<dbReference type="EMBL" id="HBHP01029299">
    <property type="protein sequence ID" value="CAD9774090.1"/>
    <property type="molecule type" value="Transcribed_RNA"/>
</dbReference>
<organism evidence="1">
    <name type="scientific">Lotharella oceanica</name>
    <dbReference type="NCBI Taxonomy" id="641309"/>
    <lineage>
        <taxon>Eukaryota</taxon>
        <taxon>Sar</taxon>
        <taxon>Rhizaria</taxon>
        <taxon>Cercozoa</taxon>
        <taxon>Chlorarachniophyceae</taxon>
        <taxon>Lotharella</taxon>
    </lineage>
</organism>
<dbReference type="InterPro" id="IPR028598">
    <property type="entry name" value="BOP1/Erb1"/>
</dbReference>
<dbReference type="InterPro" id="IPR015943">
    <property type="entry name" value="WD40/YVTN_repeat-like_dom_sf"/>
</dbReference>
<sequence>MSVQIHRVTRCRTHVPFSKSKGFVQRVAFHPNKPFFFVVTKRHVRVYNLVKQEMVKKMQCPSRWISSISIHPAGDNLIVGSYDCRVCWYDMDLSTRPYKTLKYHKKAVRQVSFSKTYPLFASASDNGKLHIFHGKVFDDLLTNPMIVPVKIISAHDPVDGLGILDCEYHPNQPWIFSSGADGTIKLFG</sequence>
<dbReference type="SMART" id="SM00320">
    <property type="entry name" value="WD40"/>
    <property type="match status" value="4"/>
</dbReference>
<proteinExistence type="predicted"/>
<dbReference type="GO" id="GO:0000463">
    <property type="term" value="P:maturation of LSU-rRNA from tricistronic rRNA transcript (SSU-rRNA, 5.8S rRNA, LSU-rRNA)"/>
    <property type="evidence" value="ECO:0007669"/>
    <property type="project" value="TreeGrafter"/>
</dbReference>
<dbReference type="SUPFAM" id="SSF50978">
    <property type="entry name" value="WD40 repeat-like"/>
    <property type="match status" value="1"/>
</dbReference>
<reference evidence="1" key="1">
    <citation type="submission" date="2021-01" db="EMBL/GenBank/DDBJ databases">
        <authorList>
            <person name="Corre E."/>
            <person name="Pelletier E."/>
            <person name="Niang G."/>
            <person name="Scheremetjew M."/>
            <person name="Finn R."/>
            <person name="Kale V."/>
            <person name="Holt S."/>
            <person name="Cochrane G."/>
            <person name="Meng A."/>
            <person name="Brown T."/>
            <person name="Cohen L."/>
        </authorList>
    </citation>
    <scope>NUCLEOTIDE SEQUENCE</scope>
    <source>
        <strain evidence="1">CCMP622</strain>
    </source>
</reference>
<evidence type="ECO:0000313" key="1">
    <source>
        <dbReference type="EMBL" id="CAD9774090.1"/>
    </source>
</evidence>
<dbReference type="PANTHER" id="PTHR17605">
    <property type="entry name" value="RIBOSOME BIOGENESIS PROTEIN BOP1 BLOCK OF PROLIFERATION 1 PROTEIN"/>
    <property type="match status" value="1"/>
</dbReference>
<name>A0A7S2XEU6_9EUKA</name>
<dbReference type="GO" id="GO:0030687">
    <property type="term" value="C:preribosome, large subunit precursor"/>
    <property type="evidence" value="ECO:0007669"/>
    <property type="project" value="TreeGrafter"/>
</dbReference>
<protein>
    <submittedName>
        <fullName evidence="1">Uncharacterized protein</fullName>
    </submittedName>
</protein>
<dbReference type="InterPro" id="IPR001680">
    <property type="entry name" value="WD40_rpt"/>
</dbReference>
<dbReference type="PANTHER" id="PTHR17605:SF0">
    <property type="entry name" value="RIBOSOME BIOGENESIS PROTEIN BOP1"/>
    <property type="match status" value="1"/>
</dbReference>